<organism evidence="1 2">
    <name type="scientific">Proteus phage PM 75</name>
    <dbReference type="NCBI Taxonomy" id="1560282"/>
    <lineage>
        <taxon>Viruses</taxon>
        <taxon>Duplodnaviria</taxon>
        <taxon>Heunggongvirae</taxon>
        <taxon>Uroviricota</taxon>
        <taxon>Caudoviricetes</taxon>
        <taxon>Autographivirales</taxon>
        <taxon>Autoscriptoviridae</taxon>
        <taxon>Slopekvirinae</taxon>
        <taxon>Novosibovirus</taxon>
        <taxon>Novosibovirus PM75</taxon>
    </lineage>
</organism>
<gene>
    <name evidence="1" type="ORF">PM75_008</name>
</gene>
<dbReference type="EMBL" id="KM819694">
    <property type="protein sequence ID" value="AIW03091.1"/>
    <property type="molecule type" value="Genomic_DNA"/>
</dbReference>
<dbReference type="GeneID" id="24724070"/>
<protein>
    <submittedName>
        <fullName evidence="1">Uncharacterized protein</fullName>
    </submittedName>
</protein>
<dbReference type="InterPro" id="IPR027417">
    <property type="entry name" value="P-loop_NTPase"/>
</dbReference>
<dbReference type="Gene3D" id="3.40.50.300">
    <property type="entry name" value="P-loop containing nucleotide triphosphate hydrolases"/>
    <property type="match status" value="1"/>
</dbReference>
<evidence type="ECO:0000313" key="2">
    <source>
        <dbReference type="Proteomes" id="UP000203269"/>
    </source>
</evidence>
<evidence type="ECO:0000313" key="1">
    <source>
        <dbReference type="EMBL" id="AIW03091.1"/>
    </source>
</evidence>
<dbReference type="KEGG" id="vg:24724070"/>
<proteinExistence type="predicted"/>
<keyword evidence="2" id="KW-1185">Reference proteome</keyword>
<dbReference type="RefSeq" id="YP_009150297.1">
    <property type="nucleotide sequence ID" value="NC_027363.1"/>
</dbReference>
<dbReference type="SUPFAM" id="SSF52540">
    <property type="entry name" value="P-loop containing nucleoside triphosphate hydrolases"/>
    <property type="match status" value="1"/>
</dbReference>
<accession>A0A0F6NY79</accession>
<name>A0A0F6NY79_9CAUD</name>
<dbReference type="Proteomes" id="UP000203269">
    <property type="component" value="Segment"/>
</dbReference>
<dbReference type="OrthoDB" id="9664at10239"/>
<reference evidence="1 2" key="1">
    <citation type="submission" date="2014-10" db="EMBL/GenBank/DDBJ databases">
        <title>Proteus mirabilis bacteriophage PM 75.</title>
        <authorList>
            <person name="Shedko E.D."/>
            <person name="Morozova V.V."/>
            <person name="Tupikin A.E."/>
            <person name="Kabilov M.R."/>
            <person name="Kurilshikov A.M."/>
            <person name="Babkin I.V."/>
        </authorList>
    </citation>
    <scope>NUCLEOTIDE SEQUENCE [LARGE SCALE GENOMIC DNA]</scope>
</reference>
<sequence length="180" mass="20462">MSNIIILNAPIGAGKDTIADLIVQQYGYVKLQFKDALFQCMSSHFNVPIEVVQDLNHREHKEKPNVLYNGMTPREAAIHVSECIIKPKYGNRYFGEYLSRVAHQYSHVVVSDSGFHEEVQAVQDEHSTAVVRLMGRGTFIGDSRTYLNREHLKAGTVYDVKLQEGKPELAVQEIMQLQFK</sequence>